<protein>
    <submittedName>
        <fullName evidence="2">Uncharacterized protein</fullName>
    </submittedName>
</protein>
<dbReference type="RefSeq" id="WP_046742509.1">
    <property type="nucleotide sequence ID" value="NZ_LBNQ01000037.1"/>
</dbReference>
<dbReference type="Proteomes" id="UP000050580">
    <property type="component" value="Unassembled WGS sequence"/>
</dbReference>
<comment type="caution">
    <text evidence="2">The sequence shown here is derived from an EMBL/GenBank/DDBJ whole genome shotgun (WGS) entry which is preliminary data.</text>
</comment>
<evidence type="ECO:0000256" key="1">
    <source>
        <dbReference type="SAM" id="MobiDB-lite"/>
    </source>
</evidence>
<dbReference type="EMBL" id="LBNQ01000037">
    <property type="protein sequence ID" value="KKW67105.1"/>
    <property type="molecule type" value="Genomic_DNA"/>
</dbReference>
<dbReference type="AlphaFoldDB" id="A0A0U1PXJ5"/>
<gene>
    <name evidence="2" type="ORF">AAV94_12305</name>
</gene>
<evidence type="ECO:0000313" key="3">
    <source>
        <dbReference type="Proteomes" id="UP000050580"/>
    </source>
</evidence>
<accession>A0A0U1PXJ5</accession>
<organism evidence="2 3">
    <name type="scientific">Lampropedia cohaerens</name>
    <dbReference type="NCBI Taxonomy" id="1610491"/>
    <lineage>
        <taxon>Bacteria</taxon>
        <taxon>Pseudomonadati</taxon>
        <taxon>Pseudomonadota</taxon>
        <taxon>Betaproteobacteria</taxon>
        <taxon>Burkholderiales</taxon>
        <taxon>Comamonadaceae</taxon>
        <taxon>Lampropedia</taxon>
    </lineage>
</organism>
<keyword evidence="3" id="KW-1185">Reference proteome</keyword>
<proteinExistence type="predicted"/>
<dbReference type="OrthoDB" id="8851351at2"/>
<sequence length="371" mass="39413">MGNPRIQTFRLGYFGLPPIEVELLKLLVRLAGDGRTYAWQTCRKAPFDALVTDAANANDPRRVRAIEQVGCPVMFIGQAVSAQSDWTFESAHLPRPLCAAPLGDWLTELAQRALRVGASPSGPAPICEFDLSQPLPLDVAPLTAEVRSAATRRFALTGADGTHRTQWNAAGHAVAPSDEHAGAKVPNAAGHGTDALLVANGGTTNPAPESAPQSRRRSGASAASERFGSLVNAWREWQKLGVEVDTALRYKLVRWPSQEWLGKDPVRLRVASLLARRPLLLDEVCAASSISWVQCQAIFCSLKAAGYLDSEESGLVKSALPIGPAVPAVSAVAGAPEASVMAPAAGNAENGRASRAWGTELVAQIRLRLQT</sequence>
<reference evidence="2 3" key="1">
    <citation type="submission" date="2015-05" db="EMBL/GenBank/DDBJ databases">
        <title>Draft genome sequence of Lampropedia sp. CT6, isolated from the microbial mat of a hot water spring, located at Manikaran, India.</title>
        <authorList>
            <person name="Tripathi C."/>
            <person name="Rani P."/>
            <person name="Mahato N.K."/>
            <person name="Lal R."/>
        </authorList>
    </citation>
    <scope>NUCLEOTIDE SEQUENCE [LARGE SCALE GENOMIC DNA]</scope>
    <source>
        <strain evidence="2 3">CT6</strain>
    </source>
</reference>
<evidence type="ECO:0000313" key="2">
    <source>
        <dbReference type="EMBL" id="KKW67105.1"/>
    </source>
</evidence>
<name>A0A0U1PXJ5_9BURK</name>
<feature type="region of interest" description="Disordered" evidence="1">
    <location>
        <begin position="199"/>
        <end position="221"/>
    </location>
</feature>